<evidence type="ECO:0000256" key="6">
    <source>
        <dbReference type="SAM" id="Phobius"/>
    </source>
</evidence>
<keyword evidence="9" id="KW-1185">Reference proteome</keyword>
<dbReference type="PANTHER" id="PTHR43124:SF8">
    <property type="entry name" value="INNER MEMBRANE TRANSPORT PROTEIN YDHP"/>
    <property type="match status" value="1"/>
</dbReference>
<dbReference type="CDD" id="cd17324">
    <property type="entry name" value="MFS_NepI_like"/>
    <property type="match status" value="1"/>
</dbReference>
<evidence type="ECO:0000256" key="5">
    <source>
        <dbReference type="ARBA" id="ARBA00023136"/>
    </source>
</evidence>
<dbReference type="OrthoDB" id="9788453at2"/>
<comment type="subcellular location">
    <subcellularLocation>
        <location evidence="1">Cell membrane</location>
        <topology evidence="1">Multi-pass membrane protein</topology>
    </subcellularLocation>
</comment>
<dbReference type="InterPro" id="IPR020846">
    <property type="entry name" value="MFS_dom"/>
</dbReference>
<feature type="transmembrane region" description="Helical" evidence="6">
    <location>
        <begin position="93"/>
        <end position="116"/>
    </location>
</feature>
<feature type="transmembrane region" description="Helical" evidence="6">
    <location>
        <begin position="237"/>
        <end position="255"/>
    </location>
</feature>
<evidence type="ECO:0000259" key="7">
    <source>
        <dbReference type="PROSITE" id="PS50850"/>
    </source>
</evidence>
<dbReference type="InterPro" id="IPR036259">
    <property type="entry name" value="MFS_trans_sf"/>
</dbReference>
<sequence>MHPALFALAISAFAIGTTEFLTVGIMPNVAHDLGITLPMAGLIVSVYALGATIGAPVLTALTGHIARRPLLLGLMTLFTLGNMVAAISPNYEILLIARIMTAFAHGVFFAIGATIAASMVPENRRASAIAIVFSGLTIAIATGVPLGTMLGQALGWRASFWAVTGLGLVSLLAMFALLPRSIKVQTPGTLADQARVLGSGRLLMAFGMNLFGYGGTFVAFTYLASILENITGVAPNQIGIMMFLYGASVIAGNIIGGRVADRDPVPVLIIMFALQAVALAAFTLTAGSLIGTVLTLALLGGLSFCNVPGLHLYVVQLAQKHRPGGVDVASALNIAAANLGIALSAAVGGMVVDSRLGLGSTPWVGALLVTVALGLTVWSGLLDRRERAMVTNAGPQLQGGGHGY</sequence>
<feature type="transmembrane region" description="Helical" evidence="6">
    <location>
        <begin position="158"/>
        <end position="178"/>
    </location>
</feature>
<dbReference type="EMBL" id="QJTF01000012">
    <property type="protein sequence ID" value="PYE87540.1"/>
    <property type="molecule type" value="Genomic_DNA"/>
</dbReference>
<proteinExistence type="predicted"/>
<dbReference type="Pfam" id="PF07690">
    <property type="entry name" value="MFS_1"/>
    <property type="match status" value="1"/>
</dbReference>
<dbReference type="SUPFAM" id="SSF103473">
    <property type="entry name" value="MFS general substrate transporter"/>
    <property type="match status" value="1"/>
</dbReference>
<dbReference type="PROSITE" id="PS50850">
    <property type="entry name" value="MFS"/>
    <property type="match status" value="1"/>
</dbReference>
<dbReference type="RefSeq" id="WP_110752107.1">
    <property type="nucleotide sequence ID" value="NZ_QJTF01000012.1"/>
</dbReference>
<dbReference type="InterPro" id="IPR011701">
    <property type="entry name" value="MFS"/>
</dbReference>
<dbReference type="Proteomes" id="UP000247454">
    <property type="component" value="Unassembled WGS sequence"/>
</dbReference>
<dbReference type="GO" id="GO:0022857">
    <property type="term" value="F:transmembrane transporter activity"/>
    <property type="evidence" value="ECO:0007669"/>
    <property type="project" value="InterPro"/>
</dbReference>
<reference evidence="8 9" key="1">
    <citation type="submission" date="2018-06" db="EMBL/GenBank/DDBJ databases">
        <title>Genomic Encyclopedia of Type Strains, Phase III (KMG-III): the genomes of soil and plant-associated and newly described type strains.</title>
        <authorList>
            <person name="Whitman W."/>
        </authorList>
    </citation>
    <scope>NUCLEOTIDE SEQUENCE [LARGE SCALE GENOMIC DNA]</scope>
    <source>
        <strain evidence="8 9">ORS 1419</strain>
    </source>
</reference>
<keyword evidence="5 6" id="KW-0472">Membrane</keyword>
<dbReference type="Gene3D" id="1.20.1250.20">
    <property type="entry name" value="MFS general substrate transporter like domains"/>
    <property type="match status" value="2"/>
</dbReference>
<dbReference type="GO" id="GO:0005886">
    <property type="term" value="C:plasma membrane"/>
    <property type="evidence" value="ECO:0007669"/>
    <property type="project" value="UniProtKB-SubCell"/>
</dbReference>
<feature type="transmembrane region" description="Helical" evidence="6">
    <location>
        <begin position="267"/>
        <end position="290"/>
    </location>
</feature>
<name>A0A318T181_9HYPH</name>
<gene>
    <name evidence="8" type="ORF">C7477_11241</name>
</gene>
<feature type="transmembrane region" description="Helical" evidence="6">
    <location>
        <begin position="363"/>
        <end position="382"/>
    </location>
</feature>
<comment type="caution">
    <text evidence="8">The sequence shown here is derived from an EMBL/GenBank/DDBJ whole genome shotgun (WGS) entry which is preliminary data.</text>
</comment>
<feature type="transmembrane region" description="Helical" evidence="6">
    <location>
        <begin position="128"/>
        <end position="146"/>
    </location>
</feature>
<evidence type="ECO:0000256" key="4">
    <source>
        <dbReference type="ARBA" id="ARBA00022989"/>
    </source>
</evidence>
<feature type="transmembrane region" description="Helical" evidence="6">
    <location>
        <begin position="202"/>
        <end position="225"/>
    </location>
</feature>
<accession>A0A318T181</accession>
<feature type="transmembrane region" description="Helical" evidence="6">
    <location>
        <begin position="296"/>
        <end position="318"/>
    </location>
</feature>
<feature type="domain" description="Major facilitator superfamily (MFS) profile" evidence="7">
    <location>
        <begin position="4"/>
        <end position="387"/>
    </location>
</feature>
<feature type="transmembrane region" description="Helical" evidence="6">
    <location>
        <begin position="70"/>
        <end position="87"/>
    </location>
</feature>
<keyword evidence="3 6" id="KW-0812">Transmembrane</keyword>
<dbReference type="PANTHER" id="PTHR43124">
    <property type="entry name" value="PURINE EFFLUX PUMP PBUE"/>
    <property type="match status" value="1"/>
</dbReference>
<evidence type="ECO:0000313" key="9">
    <source>
        <dbReference type="Proteomes" id="UP000247454"/>
    </source>
</evidence>
<evidence type="ECO:0000313" key="8">
    <source>
        <dbReference type="EMBL" id="PYE87540.1"/>
    </source>
</evidence>
<keyword evidence="2" id="KW-1003">Cell membrane</keyword>
<dbReference type="AlphaFoldDB" id="A0A318T181"/>
<evidence type="ECO:0000256" key="1">
    <source>
        <dbReference type="ARBA" id="ARBA00004651"/>
    </source>
</evidence>
<organism evidence="8 9">
    <name type="scientific">Phyllobacterium leguminum</name>
    <dbReference type="NCBI Taxonomy" id="314237"/>
    <lineage>
        <taxon>Bacteria</taxon>
        <taxon>Pseudomonadati</taxon>
        <taxon>Pseudomonadota</taxon>
        <taxon>Alphaproteobacteria</taxon>
        <taxon>Hyphomicrobiales</taxon>
        <taxon>Phyllobacteriaceae</taxon>
        <taxon>Phyllobacterium</taxon>
    </lineage>
</organism>
<protein>
    <submittedName>
        <fullName evidence="8">Multidrug resistance protein</fullName>
    </submittedName>
</protein>
<dbReference type="InterPro" id="IPR050189">
    <property type="entry name" value="MFS_Efflux_Transporters"/>
</dbReference>
<evidence type="ECO:0000256" key="2">
    <source>
        <dbReference type="ARBA" id="ARBA00022475"/>
    </source>
</evidence>
<feature type="transmembrane region" description="Helical" evidence="6">
    <location>
        <begin position="36"/>
        <end position="58"/>
    </location>
</feature>
<feature type="transmembrane region" description="Helical" evidence="6">
    <location>
        <begin position="330"/>
        <end position="351"/>
    </location>
</feature>
<keyword evidence="4 6" id="KW-1133">Transmembrane helix</keyword>
<evidence type="ECO:0000256" key="3">
    <source>
        <dbReference type="ARBA" id="ARBA00022692"/>
    </source>
</evidence>